<feature type="coiled-coil region" evidence="15">
    <location>
        <begin position="983"/>
        <end position="1010"/>
    </location>
</feature>
<keyword evidence="10 14" id="KW-0833">Ubl conjugation pathway</keyword>
<sequence>MACLEQSDSPPINAAPSVHGVVVQARLPAWYSAAAGQRKTQLHEWALSYPPWYKKLSLDRRQRVQAAHQRGMDALNQLDKCFKDLKGAVEFAEPLLLAAMRKKFGREVDVKRVFFARKEFMPSDRSKVFGPEASGYCYYKGVSLIEAALQNFSADEALEPEDSPSSIITRYDFHQQSPPTTFNETAVEVRKELISPHAFAGMCRELDLGALYLAHVTAIVNPPERAGVAEGSAAANVRSRITASTLQQLLLTVEVALEVGHIQQDSCALLRELAYWTAGMQWRGAPVHFSNLKMLGVELKQIILIGPMRFGYVQGVQVFFKEPCIVYIPGDPVCVLKEYASLSELQDDLSDRLCSASYRRFFSQCVPYEHHTRFFNTLKLHLDPDGEQANDADFDPGHKNLRTWSTGYGEVMPHSWNDHSRQKVDLMLSNAQAMVTSTATADDKAHNAWLMSLAGGALTVLNVASFVVPQLAPLMLMVGAVQMLYEIGTGVEAWEEGDMQEAWAHVSAVAFNVTTAVVGAKLLPLFKTPFVEALTHARCADAKVRLYAHGLTPYLRKVALPEALRANAKGLFEHEGGLYLPQNAGYYRVEPLGTGNTYKILHPENPSTYSPQVCRTEGGAWIHEHEHPLKWTTAQLMARLGAQTQRLAEPPDKLARICQIAAVDSSVLRKMYVDQAPVPGLLADTLKRFELDESIASEAPGVSASRVAGHQADLFAQRYAAAESESGEARMLLKRTFGTLPDSVAKELLGHASESEMQMIEQRNRVPLRLAQEARYYQQDVRLARAYEGLYRKTLGNDDTQRMVLHSLEKLTGWPNDLRIEVVEKGAGGKERLLDWLGPQNATVKRRLIKFGPVNLYEVQDNRFGVLTAQADIYGAVHAAILPEDRVSLGLTAHDRGASLKRTLENRQLMPRSELRSLLQMQPIKPGYKPPMRLADGRIGYPLSPLPGAVRRPFACEMKASMLYPSKSIGEVEVFLGLAGLSDAEVLARLTELEAELEQLRVTLNTWQQAGQAQGYGRSRVRVSNTIRDAWQRYSPQATAADQTAIGHLLDLSDEACGELPALTANMDHVGCLRLNRMALSDESLGFLKPFGGLRWLSMSNNNFTRLPEFANDGIGLTKLDLSANDIRLTDLTAARLESMRGLKILNLANNRQLGWTANLEGLWSLNQLYLSHTETATFPTNADQLANLARIDLHSNQISTLPEYAYRQRERIILHDNPLSAATRVRLGLDAPLGEHVTVLEGQTLWLHDTPAAARAARVQLWSDVAASPGSAAFFTVLADTTRCAEYRSQTARAQLTVRVWDMLEAAGERQQVREQLFAAADDRFTCGDGSVLEFMNLERELLALQALELADAAGAETQLISTGRKLLRLALVDAIAQRDADLRGPLFHEETEVILAYRIRLAERLSLPVKSQGMLFPQVAAVSQEAIDNAYASVLRDERIHGNEEAFFVKQGFWNRHLGSQYAAALKALMAPVNEHFIEKNAALEALADIQHEQDIEADQAVQDQWLAKRNAAVDRLVTLLGKQHNEILVNDSMQSGFFVNELQALMAARQVQETQVLRTLTRRVLNNHYAVQGSEV</sequence>
<reference evidence="17 18" key="1">
    <citation type="journal article" date="2020" name="Int. J. Syst. Evol. Microbiol.">
        <title>Pseudomonas kitaguniensis sp. nov., a pathogen causing bacterial rot of Welsh onion in Japan.</title>
        <authorList>
            <person name="Sawada H."/>
            <person name="Fujikawa T."/>
            <person name="Nishiwaki Y."/>
            <person name="Horita H."/>
        </authorList>
    </citation>
    <scope>NUCLEOTIDE SEQUENCE [LARGE SCALE GENOMIC DNA]</scope>
    <source>
        <strain evidence="17 18">MAFF 212408</strain>
    </source>
</reference>
<comment type="subcellular location">
    <subcellularLocation>
        <location evidence="2">Host cytoplasm</location>
    </subcellularLocation>
    <subcellularLocation>
        <location evidence="3">Secreted</location>
    </subcellularLocation>
</comment>
<gene>
    <name evidence="17" type="ORF">F0169_00125</name>
</gene>
<feature type="domain" description="NEL" evidence="16">
    <location>
        <begin position="1239"/>
        <end position="1539"/>
    </location>
</feature>
<feature type="active site" description="Glycyl thioester intermediate" evidence="14">
    <location>
        <position position="1328"/>
    </location>
</feature>
<dbReference type="InterPro" id="IPR003591">
    <property type="entry name" value="Leu-rich_rpt_typical-subtyp"/>
</dbReference>
<evidence type="ECO:0000256" key="13">
    <source>
        <dbReference type="ARBA" id="ARBA00023200"/>
    </source>
</evidence>
<keyword evidence="13 14" id="KW-1035">Host cytoplasm</keyword>
<dbReference type="InterPro" id="IPR001611">
    <property type="entry name" value="Leu-rich_rpt"/>
</dbReference>
<dbReference type="Proteomes" id="UP000326112">
    <property type="component" value="Unassembled WGS sequence"/>
</dbReference>
<evidence type="ECO:0000256" key="2">
    <source>
        <dbReference type="ARBA" id="ARBA00004192"/>
    </source>
</evidence>
<evidence type="ECO:0000256" key="11">
    <source>
        <dbReference type="ARBA" id="ARBA00022843"/>
    </source>
</evidence>
<dbReference type="InterPro" id="IPR046673">
    <property type="entry name" value="ToxA_N"/>
</dbReference>
<comment type="caution">
    <text evidence="17">The sequence shown here is derived from an EMBL/GenBank/DDBJ whole genome shotgun (WGS) entry which is preliminary data.</text>
</comment>
<accession>A0A5N7KEZ2</accession>
<evidence type="ECO:0000256" key="6">
    <source>
        <dbReference type="ARBA" id="ARBA00022525"/>
    </source>
</evidence>
<evidence type="ECO:0000313" key="18">
    <source>
        <dbReference type="Proteomes" id="UP000326112"/>
    </source>
</evidence>
<evidence type="ECO:0000256" key="4">
    <source>
        <dbReference type="ARBA" id="ARBA00009868"/>
    </source>
</evidence>
<keyword evidence="11 14" id="KW-0832">Ubl conjugation</keyword>
<reference evidence="17 18" key="2">
    <citation type="journal article" date="2023" name="Plant Pathol.">
        <title>Dismantling and reorganizing Pseudomonas marginalis sensu#lato.</title>
        <authorList>
            <person name="Sawada H."/>
            <person name="Fujikawa T."/>
            <person name="Satou M."/>
        </authorList>
    </citation>
    <scope>NUCLEOTIDE SEQUENCE [LARGE SCALE GENOMIC DNA]</scope>
    <source>
        <strain evidence="17 18">MAFF 212408</strain>
    </source>
</reference>
<dbReference type="EC" id="2.3.2.27" evidence="5"/>
<dbReference type="InterPro" id="IPR051071">
    <property type="entry name" value="LRR-bact_E3_ubiq_ligases"/>
</dbReference>
<evidence type="ECO:0000256" key="9">
    <source>
        <dbReference type="ARBA" id="ARBA00022737"/>
    </source>
</evidence>
<keyword evidence="6 14" id="KW-0964">Secreted</keyword>
<name>A0A5N7KEZ2_9PSED</name>
<comment type="similarity">
    <text evidence="4 14">Belongs to the LRR-containing bacterial E3 ligase family.</text>
</comment>
<keyword evidence="8 14" id="KW-0808">Transferase</keyword>
<dbReference type="PROSITE" id="PS52053">
    <property type="entry name" value="NEL"/>
    <property type="match status" value="1"/>
</dbReference>
<dbReference type="PANTHER" id="PTHR47114:SF2">
    <property type="entry name" value="OLIGODENDROCYTE-MYELIN GLYCOPROTEIN"/>
    <property type="match status" value="1"/>
</dbReference>
<evidence type="ECO:0000256" key="3">
    <source>
        <dbReference type="ARBA" id="ARBA00004613"/>
    </source>
</evidence>
<protein>
    <recommendedName>
        <fullName evidence="5">RING-type E3 ubiquitin transferase</fullName>
        <ecNumber evidence="5">2.3.2.27</ecNumber>
    </recommendedName>
</protein>
<keyword evidence="9" id="KW-0677">Repeat</keyword>
<dbReference type="Pfam" id="PF20178">
    <property type="entry name" value="ToxA_N"/>
    <property type="match status" value="1"/>
</dbReference>
<evidence type="ECO:0000259" key="16">
    <source>
        <dbReference type="PROSITE" id="PS52053"/>
    </source>
</evidence>
<dbReference type="InterPro" id="IPR032675">
    <property type="entry name" value="LRR_dom_sf"/>
</dbReference>
<organism evidence="17 18">
    <name type="scientific">Pseudomonas kitaguniensis</name>
    <dbReference type="NCBI Taxonomy" id="2607908"/>
    <lineage>
        <taxon>Bacteria</taxon>
        <taxon>Pseudomonadati</taxon>
        <taxon>Pseudomonadota</taxon>
        <taxon>Gammaproteobacteria</taxon>
        <taxon>Pseudomonadales</taxon>
        <taxon>Pseudomonadaceae</taxon>
        <taxon>Pseudomonas</taxon>
    </lineage>
</organism>
<evidence type="ECO:0000256" key="8">
    <source>
        <dbReference type="ARBA" id="ARBA00022679"/>
    </source>
</evidence>
<evidence type="ECO:0000256" key="10">
    <source>
        <dbReference type="ARBA" id="ARBA00022786"/>
    </source>
</evidence>
<keyword evidence="12" id="KW-0843">Virulence</keyword>
<evidence type="ECO:0000256" key="7">
    <source>
        <dbReference type="ARBA" id="ARBA00022614"/>
    </source>
</evidence>
<proteinExistence type="inferred from homology"/>
<evidence type="ECO:0000313" key="17">
    <source>
        <dbReference type="EMBL" id="MPR00609.1"/>
    </source>
</evidence>
<dbReference type="EMBL" id="VUAZ01000002">
    <property type="protein sequence ID" value="MPR00609.1"/>
    <property type="molecule type" value="Genomic_DNA"/>
</dbReference>
<dbReference type="PANTHER" id="PTHR47114">
    <property type="match status" value="1"/>
</dbReference>
<dbReference type="PROSITE" id="PS51450">
    <property type="entry name" value="LRR"/>
    <property type="match status" value="1"/>
</dbReference>
<dbReference type="InterPro" id="IPR029487">
    <property type="entry name" value="NEL_dom"/>
</dbReference>
<dbReference type="Pfam" id="PF14496">
    <property type="entry name" value="NEL"/>
    <property type="match status" value="1"/>
</dbReference>
<keyword evidence="15" id="KW-0175">Coiled coil</keyword>
<evidence type="ECO:0000256" key="12">
    <source>
        <dbReference type="ARBA" id="ARBA00023026"/>
    </source>
</evidence>
<evidence type="ECO:0000256" key="1">
    <source>
        <dbReference type="ARBA" id="ARBA00000900"/>
    </source>
</evidence>
<evidence type="ECO:0000256" key="14">
    <source>
        <dbReference type="PROSITE-ProRule" id="PRU01398"/>
    </source>
</evidence>
<keyword evidence="7" id="KW-0433">Leucine-rich repeat</keyword>
<comment type="catalytic activity">
    <reaction evidence="1">
        <text>S-ubiquitinyl-[E2 ubiquitin-conjugating enzyme]-L-cysteine + [acceptor protein]-L-lysine = [E2 ubiquitin-conjugating enzyme]-L-cysteine + N(6)-ubiquitinyl-[acceptor protein]-L-lysine.</text>
        <dbReference type="EC" id="2.3.2.27"/>
    </reaction>
</comment>
<dbReference type="SMART" id="SM00369">
    <property type="entry name" value="LRR_TYP"/>
    <property type="match status" value="2"/>
</dbReference>
<evidence type="ECO:0000256" key="15">
    <source>
        <dbReference type="SAM" id="Coils"/>
    </source>
</evidence>
<dbReference type="Gene3D" id="3.80.10.10">
    <property type="entry name" value="Ribonuclease Inhibitor"/>
    <property type="match status" value="1"/>
</dbReference>
<comment type="PTM">
    <text evidence="14">Ubiquitinated in the presence of host E1 ubiquitin-activating enzyme, E2 ubiquitin-conjugating enzyme and ubiquitin.</text>
</comment>
<dbReference type="Gene3D" id="1.20.58.360">
    <property type="entry name" value="Shigella T3SS effector IpaH defines"/>
    <property type="match status" value="1"/>
</dbReference>
<keyword evidence="18" id="KW-1185">Reference proteome</keyword>
<evidence type="ECO:0000256" key="5">
    <source>
        <dbReference type="ARBA" id="ARBA00012483"/>
    </source>
</evidence>
<dbReference type="SUPFAM" id="SSF52058">
    <property type="entry name" value="L domain-like"/>
    <property type="match status" value="1"/>
</dbReference>